<accession>A0A0B7FME2</accession>
<dbReference type="EMBL" id="LN679102">
    <property type="protein sequence ID" value="CEL57357.1"/>
    <property type="molecule type" value="Genomic_DNA"/>
</dbReference>
<evidence type="ECO:0000256" key="1">
    <source>
        <dbReference type="ARBA" id="ARBA00004123"/>
    </source>
</evidence>
<gene>
    <name evidence="10" type="ORF">RSOLAG1IB_02096</name>
</gene>
<evidence type="ECO:0000256" key="7">
    <source>
        <dbReference type="ARBA" id="ARBA00023242"/>
    </source>
</evidence>
<sequence>MEQPSVNDITKAAFLSGYPAENWLAIVQQLKPHGPSNVPASEICASIFSLLEAYPLSPVLLQYLCVALDSESPRTVLPVGIYISTLIAWSQSIIASPTDQTTQLLSALCAIAAPRVQKPSANLTPTLPTAQGCVSLVQHVSPAHDAMLTSCALDILLAILKTVVGSPPNPNLSPFLALNLVPGVNDLLDAGEIVSPQLTNWLFQLSALTTADGHGTSRVQQQQQQQQQVTDEPPQRPELLEFSRNVPLFDVLAYQVTTVLAYPDSHLSALQTVFNSTPDAFFSQLYASLISVLANEPDGNTRLIIRAALLGSLPKLLCQLEAPQHKLKDGVQSAIHGLFTHSGALLDKCDVTAPITRVSREDSMEEDVPEDGSKGKNIRTMLVQSLQSVSLLDPNFPSLPSVPGLTIENWPGRGVGRVFTEAGENGQDLEAYLKSRLLSLDIPQSDKLELIDRVVVDPETHACLCTVLHKGYTSLTTSTQHLSPATLESLADLSRLLYTHPTVLDIVGLRVPPVEFVTAGLAFLEDLEGAGVGDPQSALGQYGDVLLLLQLLVTRYEQKSGTLKHGDRVLDASYLTSSWAVYNLSDLTESERTLIHDWVKVVFDSNSVGIDDNVLRSTSPRVLLKLCATLFTEAIRKCAAEPEGAGTEILRSGVSYFEGPLLKWTLRGVIWALANEAERHGHAAQTHLDILQLLVLANGCPAPVIEMTRHRVLRLLASPYIPKANIDVNAMLRVLHPSNSGSGSGSTNTSAPLYASSYLNLALQASIGGTPIPSPARILSFTCPLELLRAPVQQGSDSVAHRNILIALLTLARPRFAGIKSVLSALRSLAGTMDADFLAGVIAGSVSVWVTAPSERALARDKVKKFVNEGEKEKGLEGIVKRMMGVEGVRACVGE</sequence>
<dbReference type="GO" id="GO:0006357">
    <property type="term" value="P:regulation of transcription by RNA polymerase II"/>
    <property type="evidence" value="ECO:0007669"/>
    <property type="project" value="InterPro"/>
</dbReference>
<evidence type="ECO:0000256" key="3">
    <source>
        <dbReference type="ARBA" id="ARBA00020628"/>
    </source>
</evidence>
<keyword evidence="11" id="KW-1185">Reference proteome</keyword>
<reference evidence="10 11" key="1">
    <citation type="submission" date="2014-11" db="EMBL/GenBank/DDBJ databases">
        <authorList>
            <person name="Wibberg Daniel"/>
        </authorList>
    </citation>
    <scope>NUCLEOTIDE SEQUENCE [LARGE SCALE GENOMIC DNA]</scope>
    <source>
        <strain evidence="10">Rhizoctonia solani AG1-IB 7/3/14</strain>
    </source>
</reference>
<keyword evidence="6" id="KW-0804">Transcription</keyword>
<comment type="similarity">
    <text evidence="2">Belongs to the Mediator complex subunit 5 family.</text>
</comment>
<dbReference type="GO" id="GO:0016592">
    <property type="term" value="C:mediator complex"/>
    <property type="evidence" value="ECO:0007669"/>
    <property type="project" value="InterPro"/>
</dbReference>
<dbReference type="OrthoDB" id="5549158at2759"/>
<evidence type="ECO:0000256" key="8">
    <source>
        <dbReference type="ARBA" id="ARBA00031256"/>
    </source>
</evidence>
<dbReference type="PANTHER" id="PTHR35784:SF1">
    <property type="entry name" value="MEDIATOR OF RNA POLYMERASE II TRANSCRIPTION SUBUNIT 5"/>
    <property type="match status" value="1"/>
</dbReference>
<dbReference type="GO" id="GO:0003712">
    <property type="term" value="F:transcription coregulator activity"/>
    <property type="evidence" value="ECO:0007669"/>
    <property type="project" value="InterPro"/>
</dbReference>
<proteinExistence type="inferred from homology"/>
<evidence type="ECO:0000256" key="2">
    <source>
        <dbReference type="ARBA" id="ARBA00008782"/>
    </source>
</evidence>
<keyword evidence="4" id="KW-0805">Transcription regulation</keyword>
<evidence type="ECO:0000313" key="11">
    <source>
        <dbReference type="Proteomes" id="UP000059188"/>
    </source>
</evidence>
<evidence type="ECO:0000256" key="4">
    <source>
        <dbReference type="ARBA" id="ARBA00023015"/>
    </source>
</evidence>
<dbReference type="InterPro" id="IPR014801">
    <property type="entry name" value="Mediator_Med5_fun"/>
</dbReference>
<dbReference type="Proteomes" id="UP000059188">
    <property type="component" value="Unassembled WGS sequence"/>
</dbReference>
<name>A0A0B7FME2_THACB</name>
<evidence type="ECO:0000256" key="9">
    <source>
        <dbReference type="SAM" id="MobiDB-lite"/>
    </source>
</evidence>
<comment type="subcellular location">
    <subcellularLocation>
        <location evidence="1">Nucleus</location>
    </subcellularLocation>
</comment>
<protein>
    <recommendedName>
        <fullName evidence="3">Mediator of RNA polymerase II transcription subunit 5</fullName>
    </recommendedName>
    <alternativeName>
        <fullName evidence="8">Mediator complex subunit 5</fullName>
    </alternativeName>
</protein>
<dbReference type="STRING" id="1108050.A0A0B7FME2"/>
<feature type="region of interest" description="Disordered" evidence="9">
    <location>
        <begin position="214"/>
        <end position="235"/>
    </location>
</feature>
<evidence type="ECO:0000256" key="6">
    <source>
        <dbReference type="ARBA" id="ARBA00023163"/>
    </source>
</evidence>
<dbReference type="AlphaFoldDB" id="A0A0B7FME2"/>
<dbReference type="PANTHER" id="PTHR35784">
    <property type="entry name" value="MEDIATOR OF RNA POLYMERASE II TRANSCRIPTION SUBUNIT 5"/>
    <property type="match status" value="1"/>
</dbReference>
<keyword evidence="7" id="KW-0539">Nucleus</keyword>
<organism evidence="10 11">
    <name type="scientific">Thanatephorus cucumeris (strain AG1-IB / isolate 7/3/14)</name>
    <name type="common">Lettuce bottom rot fungus</name>
    <name type="synonym">Rhizoctonia solani</name>
    <dbReference type="NCBI Taxonomy" id="1108050"/>
    <lineage>
        <taxon>Eukaryota</taxon>
        <taxon>Fungi</taxon>
        <taxon>Dikarya</taxon>
        <taxon>Basidiomycota</taxon>
        <taxon>Agaricomycotina</taxon>
        <taxon>Agaricomycetes</taxon>
        <taxon>Cantharellales</taxon>
        <taxon>Ceratobasidiaceae</taxon>
        <taxon>Rhizoctonia</taxon>
        <taxon>Rhizoctonia solani AG-1</taxon>
    </lineage>
</organism>
<keyword evidence="5" id="KW-0010">Activator</keyword>
<evidence type="ECO:0000256" key="5">
    <source>
        <dbReference type="ARBA" id="ARBA00023159"/>
    </source>
</evidence>
<evidence type="ECO:0000313" key="10">
    <source>
        <dbReference type="EMBL" id="CEL57357.1"/>
    </source>
</evidence>